<evidence type="ECO:0000313" key="1">
    <source>
        <dbReference type="EMBL" id="MBD8081059.1"/>
    </source>
</evidence>
<dbReference type="EMBL" id="JACYFS010000001">
    <property type="protein sequence ID" value="MBD8081059.1"/>
    <property type="molecule type" value="Genomic_DNA"/>
</dbReference>
<proteinExistence type="predicted"/>
<dbReference type="RefSeq" id="WP_191734875.1">
    <property type="nucleotide sequence ID" value="NZ_JACYFS010000001.1"/>
</dbReference>
<organism evidence="1 2">
    <name type="scientific">Chryseobacterium caseinilyticum</name>
    <dbReference type="NCBI Taxonomy" id="2771428"/>
    <lineage>
        <taxon>Bacteria</taxon>
        <taxon>Pseudomonadati</taxon>
        <taxon>Bacteroidota</taxon>
        <taxon>Flavobacteriia</taxon>
        <taxon>Flavobacteriales</taxon>
        <taxon>Weeksellaceae</taxon>
        <taxon>Chryseobacterium group</taxon>
        <taxon>Chryseobacterium</taxon>
    </lineage>
</organism>
<keyword evidence="2" id="KW-1185">Reference proteome</keyword>
<evidence type="ECO:0000313" key="2">
    <source>
        <dbReference type="Proteomes" id="UP000637299"/>
    </source>
</evidence>
<accession>A0ABR8Z7H4</accession>
<comment type="caution">
    <text evidence="1">The sequence shown here is derived from an EMBL/GenBank/DDBJ whole genome shotgun (WGS) entry which is preliminary data.</text>
</comment>
<reference evidence="1 2" key="1">
    <citation type="submission" date="2020-09" db="EMBL/GenBank/DDBJ databases">
        <title>Genome seq and assembly of Chryseobacterium sp.</title>
        <authorList>
            <person name="Chhetri G."/>
        </authorList>
    </citation>
    <scope>NUCLEOTIDE SEQUENCE [LARGE SCALE GENOMIC DNA]</scope>
    <source>
        <strain evidence="1 2">GCR10</strain>
    </source>
</reference>
<gene>
    <name evidence="1" type="ORF">IC610_01340</name>
</gene>
<sequence length="88" mass="10348">MKVQFTSDHLSDLEILIPASHFEIIPRVGDYIMIQDYMMEDEKQLFEDHMNSIDKIVLGTVNAIIWNRIEEENIVTLSLFFQDAEDED</sequence>
<protein>
    <submittedName>
        <fullName evidence="1">Uncharacterized protein</fullName>
    </submittedName>
</protein>
<name>A0ABR8Z7H4_9FLAO</name>
<dbReference type="Proteomes" id="UP000637299">
    <property type="component" value="Unassembled WGS sequence"/>
</dbReference>